<dbReference type="InterPro" id="IPR055109">
    <property type="entry name" value="SMCHD1_S5"/>
</dbReference>
<dbReference type="Pfam" id="PF26196">
    <property type="entry name" value="Ig_SMCHD1_4th"/>
    <property type="match status" value="1"/>
</dbReference>
<name>A0ABP0F0P9_CLALP</name>
<dbReference type="Pfam" id="PF13589">
    <property type="entry name" value="HATPase_c_3"/>
    <property type="match status" value="1"/>
</dbReference>
<feature type="domain" description="SMCHD1 Ig-like" evidence="4">
    <location>
        <begin position="813"/>
        <end position="910"/>
    </location>
</feature>
<organism evidence="9 10">
    <name type="scientific">Clavelina lepadiformis</name>
    <name type="common">Light-bulb sea squirt</name>
    <name type="synonym">Ascidia lepadiformis</name>
    <dbReference type="NCBI Taxonomy" id="159417"/>
    <lineage>
        <taxon>Eukaryota</taxon>
        <taxon>Metazoa</taxon>
        <taxon>Chordata</taxon>
        <taxon>Tunicata</taxon>
        <taxon>Ascidiacea</taxon>
        <taxon>Aplousobranchia</taxon>
        <taxon>Clavelinidae</taxon>
        <taxon>Clavelina</taxon>
    </lineage>
</organism>
<evidence type="ECO:0000259" key="2">
    <source>
        <dbReference type="Pfam" id="PF22899"/>
    </source>
</evidence>
<keyword evidence="10" id="KW-1185">Reference proteome</keyword>
<dbReference type="Proteomes" id="UP001642483">
    <property type="component" value="Unassembled WGS sequence"/>
</dbReference>
<dbReference type="InterPro" id="IPR058613">
    <property type="entry name" value="Ig_SMCHD1_4th"/>
</dbReference>
<dbReference type="InterPro" id="IPR058612">
    <property type="entry name" value="Ig_SMCHD1_2nd"/>
</dbReference>
<dbReference type="InterPro" id="IPR058616">
    <property type="entry name" value="Ig_SMCHD1_8th"/>
</dbReference>
<comment type="caution">
    <text evidence="9">The sequence shown here is derived from an EMBL/GenBank/DDBJ whole genome shotgun (WGS) entry which is preliminary data.</text>
</comment>
<keyword evidence="1" id="KW-0812">Transmembrane</keyword>
<feature type="transmembrane region" description="Helical" evidence="1">
    <location>
        <begin position="1824"/>
        <end position="1840"/>
    </location>
</feature>
<evidence type="ECO:0000259" key="6">
    <source>
        <dbReference type="Pfam" id="PF26197"/>
    </source>
</evidence>
<dbReference type="Pfam" id="PF26198">
    <property type="entry name" value="Ig_SMCHD1_6th"/>
    <property type="match status" value="1"/>
</dbReference>
<dbReference type="InterPro" id="IPR058611">
    <property type="entry name" value="Ig_SMCHD1_1st"/>
</dbReference>
<evidence type="ECO:0000259" key="3">
    <source>
        <dbReference type="Pfam" id="PF26194"/>
    </source>
</evidence>
<evidence type="ECO:0000313" key="9">
    <source>
        <dbReference type="EMBL" id="CAK8672426.1"/>
    </source>
</evidence>
<dbReference type="Pfam" id="PF26194">
    <property type="entry name" value="Ig_SMCHD1_1st"/>
    <property type="match status" value="1"/>
</dbReference>
<evidence type="ECO:0000256" key="1">
    <source>
        <dbReference type="SAM" id="Phobius"/>
    </source>
</evidence>
<evidence type="ECO:0000313" key="10">
    <source>
        <dbReference type="Proteomes" id="UP001642483"/>
    </source>
</evidence>
<dbReference type="InterPro" id="IPR038892">
    <property type="entry name" value="SMCHD1"/>
</dbReference>
<dbReference type="InterPro" id="IPR036277">
    <property type="entry name" value="SMC_hinge_sf"/>
</dbReference>
<dbReference type="InterPro" id="IPR058614">
    <property type="entry name" value="Ig_SMCHD1_5th"/>
</dbReference>
<dbReference type="Pfam" id="PF26195">
    <property type="entry name" value="Ig_SMCHD1_2nd"/>
    <property type="match status" value="1"/>
</dbReference>
<accession>A0ABP0F0P9</accession>
<reference evidence="9 10" key="1">
    <citation type="submission" date="2024-02" db="EMBL/GenBank/DDBJ databases">
        <authorList>
            <person name="Daric V."/>
            <person name="Darras S."/>
        </authorList>
    </citation>
    <scope>NUCLEOTIDE SEQUENCE [LARGE SCALE GENOMIC DNA]</scope>
</reference>
<keyword evidence="1" id="KW-1133">Transmembrane helix</keyword>
<dbReference type="Pfam" id="PF26199">
    <property type="entry name" value="Ig_SMCHD1_8th"/>
    <property type="match status" value="1"/>
</dbReference>
<dbReference type="Pfam" id="PF22899">
    <property type="entry name" value="SMCHD1_S5"/>
    <property type="match status" value="1"/>
</dbReference>
<evidence type="ECO:0000259" key="5">
    <source>
        <dbReference type="Pfam" id="PF26196"/>
    </source>
</evidence>
<feature type="domain" description="SMCHD1 Ig-like" evidence="8">
    <location>
        <begin position="1495"/>
        <end position="1618"/>
    </location>
</feature>
<feature type="domain" description="SMCHD1 Ig-like" evidence="5">
    <location>
        <begin position="943"/>
        <end position="1037"/>
    </location>
</feature>
<evidence type="ECO:0000259" key="8">
    <source>
        <dbReference type="Pfam" id="PF26199"/>
    </source>
</evidence>
<dbReference type="SUPFAM" id="SSF55874">
    <property type="entry name" value="ATPase domain of HSP90 chaperone/DNA topoisomerase II/histidine kinase"/>
    <property type="match status" value="1"/>
</dbReference>
<keyword evidence="1" id="KW-0472">Membrane</keyword>
<feature type="domain" description="SMCHD1 ribosomal S5" evidence="2">
    <location>
        <begin position="384"/>
        <end position="552"/>
    </location>
</feature>
<dbReference type="PANTHER" id="PTHR22640">
    <property type="entry name" value="STRUCTURAL MAINTENANCE OF CHROMOSOMES FLEXIBLE HINGE DOMAIN-CONTAINING PROTEIN 1"/>
    <property type="match status" value="1"/>
</dbReference>
<evidence type="ECO:0000259" key="4">
    <source>
        <dbReference type="Pfam" id="PF26195"/>
    </source>
</evidence>
<proteinExistence type="predicted"/>
<dbReference type="PANTHER" id="PTHR22640:SF2">
    <property type="entry name" value="STRUCTURAL MAINTENANCE OF CHROMOSOMES FLEXIBLE HINGE DOMAIN-CONTAINING PROTEIN 1"/>
    <property type="match status" value="1"/>
</dbReference>
<dbReference type="EMBL" id="CAWYQH010000001">
    <property type="protein sequence ID" value="CAK8672426.1"/>
    <property type="molecule type" value="Genomic_DNA"/>
</dbReference>
<evidence type="ECO:0000259" key="7">
    <source>
        <dbReference type="Pfam" id="PF26198"/>
    </source>
</evidence>
<dbReference type="SUPFAM" id="SSF75553">
    <property type="entry name" value="Smc hinge domain"/>
    <property type="match status" value="1"/>
</dbReference>
<dbReference type="Gene3D" id="3.30.565.10">
    <property type="entry name" value="Histidine kinase-like ATPase, C-terminal domain"/>
    <property type="match status" value="1"/>
</dbReference>
<dbReference type="Pfam" id="PF26197">
    <property type="entry name" value="Ig_SMCHD1_5th"/>
    <property type="match status" value="1"/>
</dbReference>
<feature type="domain" description="SMCHD1 Ig-like" evidence="3">
    <location>
        <begin position="674"/>
        <end position="806"/>
    </location>
</feature>
<gene>
    <name evidence="9" type="ORF">CVLEPA_LOCUS1380</name>
</gene>
<dbReference type="InterPro" id="IPR036890">
    <property type="entry name" value="HATPase_C_sf"/>
</dbReference>
<evidence type="ECO:0008006" key="11">
    <source>
        <dbReference type="Google" id="ProtNLM"/>
    </source>
</evidence>
<dbReference type="InterPro" id="IPR058615">
    <property type="entry name" value="Ig_SMCHD1_6th"/>
</dbReference>
<protein>
    <recommendedName>
        <fullName evidence="11">Structural maintenance of chromosomes flexible hinge domain-containing protein 1</fullName>
    </recommendedName>
</protein>
<sequence>MDEVEDAFVYVFDRRKSNGSRKEKIHIGGIFSFDVFLEKIFMAFKMKPVEEFVITTTSRNIINDDDTFVTLIESGDTLYILKYQEQPLAEPVSERIEFQPHYDTLIKSGIYEYYASEGHVNPLPFAFAELIDNALAATVKNKGTRYIELSLYLSEDPDKNLLCVYDNGEGMSSRQLNNWAIYRLSKFNRTERHKRENFYGDEVEEDKDERADAPKSLNSDISWFGVGGKQAIFFIGNSTRIISKPRGSCDVHEFTMSKDEFRRKERNREAIFAGYIRNRKPRDSSHISAKDKVTKEFVECETEHEFTRIIVTGINDDHISFMKNGFDIWTKQLAHIYHYYIHGPEGNTTMSKKRRNIGALDVTVKVTMYNGSKKTTVDLGNIEDDLESKYIRTAADSFEFVAKSDRGNGVVEGILRYHPFLYDKETYPLDVCADDESDDEDCGEPPGRGRRPVFECFWNGRLIPYTFVDDFEWCRVPRKQTNIPIDCFYRISGCLFTNDIFQVSTNKLTFIDLDSKLHDRNTTFLRMILGQEQKKSLIQRQFYEWLRECHEKYDKQVKFLKFSSSIMRNEPGSRRSQAPWTVYKAIEWDGKIFSKGQLVRTQRTIPLICGTIRRFLLYGDYDGDVFAVGGEMEIIQEPQALYGDVRSFPLSKLDRSVSSEAVLELVQDEEAKLPASISLTWPEGDKIHEGQTSPSGLSIGAMSVQILNQNDEPIQKLPSNAGNRKLIMEQKLFFKPQNSVDKKPIELASHVTAHGKNWPYWFKRIDDLTGVGDYVISLQATFSECGSYTYADGRRLPSMTIKFKIKSAPPYKFIVGILESPLRIGEYFDIPLDMQNRFGHSTPAAYDGEPILESEGLDIKYGDVEIKGNTLIVKDVVALGKVMSQQGKSFQMTVIIPGLQRESQTLKVRLLPGTPHQLRLVSFSDGYNTLEADEDNEHECWYDQLECQNSSDVKLGVEVVDLSGNITLKKKLMVQCKFTGASGLPTWTCNCSQSGCGTLSGRLKVKRTTKPQTIKAKIDVPGIKTIKSVEFPLLITPSTKIHAISLFYQDSKSGEDDEPIKLKQGQDLFWEAGEVIESLTYQLFDEANRQIELNPKLASQIKVNWTSNLSSSDLENGILPNMPVPTNVSDIKFCQVSVMIEKRVDFSFNIKPVAGEPAGLKIIVHGDRKARVGMVRHDPISVKLLDNFGNQLHIQPGQFEMIKVMGNGLDEALLRNSVENNQIVIREIQFNEGPIGSREITIAYGNILKEYTVLQLVAGSPVTMRVTGSTDYDKSISVLNGTKMHTPISVELLDGWGNPSPESGVKILLGRDPGLKLTPTPSVIKTDASGTASFPKFTVSGKCGDYQLRPRAVYNRTAIEGPKLTISILPNTETPVSIEYRCLSENTTVTAGSKWPDFEVDVLSEEGTNVTAKIHLCMVIWKGKMSKDKSVPTSAMWYRSVTSNGNHVFENVKASTKASEFSAIFGIVSSATAKSFSLVSQCLKLTTIAGSPCKLCPTSEPGTPTVSNAKLNRVIIRNLTLQLKDNYHNLVGENMSGDMCVTIQPCDQSLKSTEVPRFLGNSTHLNIPFHNGEATLQNLMLQENSPGADGSQYILHCEITSPIISVQPYMLKFLFYNDARKHAQMSALVKQRDELAHAVELYEETFSAQDILLQEIKKNCNETTNKKKKLISNLQNLSVPVATESELQDVERLLKLSVAERDMVLQQPRRQCVLPEYQDGGSEVLGKIGHLAFIEDADVARVLSWHMAGDMDCLITTTTKKAREVHRITTGSQQILPMDSIYRKNLSNWNTALPHGTKIKNLSGNPVYARHLLQFPKNENQCKIGIILSCFGLCFVYFVVMPVILRLFMMTLQLIVFGMLLGDTIIIDDLDSANDYRKMVCIFLVC</sequence>
<feature type="domain" description="SMCHD1 Ig-like" evidence="6">
    <location>
        <begin position="1055"/>
        <end position="1152"/>
    </location>
</feature>
<feature type="domain" description="SMCHD1 Ig-like" evidence="7">
    <location>
        <begin position="1259"/>
        <end position="1371"/>
    </location>
</feature>